<accession>A0ABW8RZJ2</accession>
<organism evidence="1 2">
    <name type="scientific">Candidatus Clostridium helianthi</name>
    <dbReference type="NCBI Taxonomy" id="3381660"/>
    <lineage>
        <taxon>Bacteria</taxon>
        <taxon>Bacillati</taxon>
        <taxon>Bacillota</taxon>
        <taxon>Clostridia</taxon>
        <taxon>Eubacteriales</taxon>
        <taxon>Clostridiaceae</taxon>
        <taxon>Clostridium</taxon>
    </lineage>
</organism>
<proteinExistence type="predicted"/>
<dbReference type="InterPro" id="IPR011856">
    <property type="entry name" value="tRNA_endonuc-like_dom_sf"/>
</dbReference>
<evidence type="ECO:0000313" key="2">
    <source>
        <dbReference type="Proteomes" id="UP001623600"/>
    </source>
</evidence>
<name>A0ABW8RZJ2_9CLOT</name>
<comment type="caution">
    <text evidence="1">The sequence shown here is derived from an EMBL/GenBank/DDBJ whole genome shotgun (WGS) entry which is preliminary data.</text>
</comment>
<protein>
    <recommendedName>
        <fullName evidence="3">DUF4268 domain-containing protein</fullName>
    </recommendedName>
</protein>
<reference evidence="1 2" key="1">
    <citation type="submission" date="2024-11" db="EMBL/GenBank/DDBJ databases">
        <authorList>
            <person name="Heng Y.C."/>
            <person name="Lim A.C.H."/>
            <person name="Lee J.K.Y."/>
            <person name="Kittelmann S."/>
        </authorList>
    </citation>
    <scope>NUCLEOTIDE SEQUENCE [LARGE SCALE GENOMIC DNA]</scope>
    <source>
        <strain evidence="1 2">WILCCON 0112</strain>
    </source>
</reference>
<dbReference type="Gene3D" id="3.40.1350.10">
    <property type="match status" value="1"/>
</dbReference>
<evidence type="ECO:0008006" key="3">
    <source>
        <dbReference type="Google" id="ProtNLM"/>
    </source>
</evidence>
<sequence>MSKNNSRREYLYSLYTKLYPEKLESILGTKFKTIQLEKKYGNRRADIIAIDQDGTRYLIELALKSEDKTHFIQIQDLIALTSVMEKTVIVWCATSFSEKYLEELIEMVSLNSDMNIEFIAIKINPELKSSLETINECYHLEQVDMLNDLDKIQDHFEVIKGMQCYNNKETVSAEVIDSERQYSYKEKVLIKILKRLRIDSYNHANVHQFKEVSGNCFTIGSSYSDISYRVSFDRRSRLGIELVFSQVNSKQIYSKMYKHRDEINDFFDYMTVWDSKFQRIGTYLPFGSSNDSERQIHMFCRLVKKYLFGFDQFLKEAIEK</sequence>
<dbReference type="EMBL" id="JBJIAB010000002">
    <property type="protein sequence ID" value="MFL0163996.1"/>
    <property type="molecule type" value="Genomic_DNA"/>
</dbReference>
<keyword evidence="2" id="KW-1185">Reference proteome</keyword>
<dbReference type="Proteomes" id="UP001623600">
    <property type="component" value="Unassembled WGS sequence"/>
</dbReference>
<gene>
    <name evidence="1" type="ORF">ACJDTP_02800</name>
</gene>
<dbReference type="RefSeq" id="WP_406760451.1">
    <property type="nucleotide sequence ID" value="NZ_JBJIAB010000002.1"/>
</dbReference>
<evidence type="ECO:0000313" key="1">
    <source>
        <dbReference type="EMBL" id="MFL0163996.1"/>
    </source>
</evidence>